<name>A0A2A2KYX6_9BILA</name>
<proteinExistence type="predicted"/>
<gene>
    <name evidence="1" type="ORF">WR25_09810</name>
</gene>
<dbReference type="Proteomes" id="UP000218231">
    <property type="component" value="Unassembled WGS sequence"/>
</dbReference>
<dbReference type="AlphaFoldDB" id="A0A2A2KYX6"/>
<dbReference type="EMBL" id="LIAE01007473">
    <property type="protein sequence ID" value="PAV79067.1"/>
    <property type="molecule type" value="Genomic_DNA"/>
</dbReference>
<accession>A0A2A2KYX6</accession>
<evidence type="ECO:0000313" key="1">
    <source>
        <dbReference type="EMBL" id="PAV79067.1"/>
    </source>
</evidence>
<evidence type="ECO:0000313" key="2">
    <source>
        <dbReference type="Proteomes" id="UP000218231"/>
    </source>
</evidence>
<sequence>MDGKINASHQNGYKLVVSVAQTVPDDDHSDASGKSRVDKAADIILMIWQCGYGQAKHQKRAYDPVKDQRKAHHEQGAFW</sequence>
<reference evidence="1 2" key="1">
    <citation type="journal article" date="2017" name="Curr. Biol.">
        <title>Genome architecture and evolution of a unichromosomal asexual nematode.</title>
        <authorList>
            <person name="Fradin H."/>
            <person name="Zegar C."/>
            <person name="Gutwein M."/>
            <person name="Lucas J."/>
            <person name="Kovtun M."/>
            <person name="Corcoran D."/>
            <person name="Baugh L.R."/>
            <person name="Kiontke K."/>
            <person name="Gunsalus K."/>
            <person name="Fitch D.H."/>
            <person name="Piano F."/>
        </authorList>
    </citation>
    <scope>NUCLEOTIDE SEQUENCE [LARGE SCALE GENOMIC DNA]</scope>
    <source>
        <strain evidence="1">PF1309</strain>
    </source>
</reference>
<comment type="caution">
    <text evidence="1">The sequence shown here is derived from an EMBL/GenBank/DDBJ whole genome shotgun (WGS) entry which is preliminary data.</text>
</comment>
<keyword evidence="2" id="KW-1185">Reference proteome</keyword>
<protein>
    <submittedName>
        <fullName evidence="1">Uncharacterized protein</fullName>
    </submittedName>
</protein>
<organism evidence="1 2">
    <name type="scientific">Diploscapter pachys</name>
    <dbReference type="NCBI Taxonomy" id="2018661"/>
    <lineage>
        <taxon>Eukaryota</taxon>
        <taxon>Metazoa</taxon>
        <taxon>Ecdysozoa</taxon>
        <taxon>Nematoda</taxon>
        <taxon>Chromadorea</taxon>
        <taxon>Rhabditida</taxon>
        <taxon>Rhabditina</taxon>
        <taxon>Rhabditomorpha</taxon>
        <taxon>Rhabditoidea</taxon>
        <taxon>Rhabditidae</taxon>
        <taxon>Diploscapter</taxon>
    </lineage>
</organism>